<evidence type="ECO:0000313" key="3">
    <source>
        <dbReference type="Proteomes" id="UP001293254"/>
    </source>
</evidence>
<feature type="region of interest" description="Disordered" evidence="1">
    <location>
        <begin position="29"/>
        <end position="53"/>
    </location>
</feature>
<reference evidence="2" key="1">
    <citation type="submission" date="2020-06" db="EMBL/GenBank/DDBJ databases">
        <authorList>
            <person name="Li T."/>
            <person name="Hu X."/>
            <person name="Zhang T."/>
            <person name="Song X."/>
            <person name="Zhang H."/>
            <person name="Dai N."/>
            <person name="Sheng W."/>
            <person name="Hou X."/>
            <person name="Wei L."/>
        </authorList>
    </citation>
    <scope>NUCLEOTIDE SEQUENCE</scope>
    <source>
        <strain evidence="2">3651</strain>
        <tissue evidence="2">Leaf</tissue>
    </source>
</reference>
<dbReference type="Proteomes" id="UP001293254">
    <property type="component" value="Unassembled WGS sequence"/>
</dbReference>
<comment type="caution">
    <text evidence="2">The sequence shown here is derived from an EMBL/GenBank/DDBJ whole genome shotgun (WGS) entry which is preliminary data.</text>
</comment>
<feature type="compositionally biased region" description="Basic and acidic residues" evidence="1">
    <location>
        <begin position="139"/>
        <end position="178"/>
    </location>
</feature>
<dbReference type="EMBL" id="JACGWO010000003">
    <property type="protein sequence ID" value="KAK4433307.1"/>
    <property type="molecule type" value="Genomic_DNA"/>
</dbReference>
<protein>
    <submittedName>
        <fullName evidence="2">Uncharacterized protein</fullName>
    </submittedName>
</protein>
<keyword evidence="3" id="KW-1185">Reference proteome</keyword>
<evidence type="ECO:0000256" key="1">
    <source>
        <dbReference type="SAM" id="MobiDB-lite"/>
    </source>
</evidence>
<gene>
    <name evidence="2" type="ORF">Salat_1093000</name>
</gene>
<sequence>MAQWEASYSETMHESEVIWKIDLEEEVENLPSTGNTDRNDVVESLENSAPNSPKYARMEDVKILLEDATERGGHAAFRWVGEQGVARARSPYPPEDPQPREQENSIGSSHDPQQQLPTPPPPPPQEAKQVPLEDPCIESLRKDIDELRRQLAPSPKEESPPYDADGKAGRRPREERAIRAGHKYH</sequence>
<reference evidence="2" key="2">
    <citation type="journal article" date="2024" name="Plant">
        <title>Genomic evolution and insights into agronomic trait innovations of Sesamum species.</title>
        <authorList>
            <person name="Miao H."/>
            <person name="Wang L."/>
            <person name="Qu L."/>
            <person name="Liu H."/>
            <person name="Sun Y."/>
            <person name="Le M."/>
            <person name="Wang Q."/>
            <person name="Wei S."/>
            <person name="Zheng Y."/>
            <person name="Lin W."/>
            <person name="Duan Y."/>
            <person name="Cao H."/>
            <person name="Xiong S."/>
            <person name="Wang X."/>
            <person name="Wei L."/>
            <person name="Li C."/>
            <person name="Ma Q."/>
            <person name="Ju M."/>
            <person name="Zhao R."/>
            <person name="Li G."/>
            <person name="Mu C."/>
            <person name="Tian Q."/>
            <person name="Mei H."/>
            <person name="Zhang T."/>
            <person name="Gao T."/>
            <person name="Zhang H."/>
        </authorList>
    </citation>
    <scope>NUCLEOTIDE SEQUENCE</scope>
    <source>
        <strain evidence="2">3651</strain>
    </source>
</reference>
<name>A0AAE2CSW7_9LAMI</name>
<organism evidence="2 3">
    <name type="scientific">Sesamum alatum</name>
    <dbReference type="NCBI Taxonomy" id="300844"/>
    <lineage>
        <taxon>Eukaryota</taxon>
        <taxon>Viridiplantae</taxon>
        <taxon>Streptophyta</taxon>
        <taxon>Embryophyta</taxon>
        <taxon>Tracheophyta</taxon>
        <taxon>Spermatophyta</taxon>
        <taxon>Magnoliopsida</taxon>
        <taxon>eudicotyledons</taxon>
        <taxon>Gunneridae</taxon>
        <taxon>Pentapetalae</taxon>
        <taxon>asterids</taxon>
        <taxon>lamiids</taxon>
        <taxon>Lamiales</taxon>
        <taxon>Pedaliaceae</taxon>
        <taxon>Sesamum</taxon>
    </lineage>
</organism>
<accession>A0AAE2CSW7</accession>
<feature type="region of interest" description="Disordered" evidence="1">
    <location>
        <begin position="86"/>
        <end position="185"/>
    </location>
</feature>
<evidence type="ECO:0000313" key="2">
    <source>
        <dbReference type="EMBL" id="KAK4433307.1"/>
    </source>
</evidence>
<dbReference type="AlphaFoldDB" id="A0AAE2CSW7"/>
<proteinExistence type="predicted"/>